<dbReference type="InterPro" id="IPR017937">
    <property type="entry name" value="Thioredoxin_CS"/>
</dbReference>
<dbReference type="InterPro" id="IPR000866">
    <property type="entry name" value="AhpC/TSA"/>
</dbReference>
<gene>
    <name evidence="3" type="primary">resA_4</name>
    <name evidence="3" type="ORF">Poly51_29680</name>
</gene>
<dbReference type="PANTHER" id="PTHR42852:SF17">
    <property type="entry name" value="THIOREDOXIN-LIKE PROTEIN HI_1115"/>
    <property type="match status" value="1"/>
</dbReference>
<dbReference type="GO" id="GO:0016491">
    <property type="term" value="F:oxidoreductase activity"/>
    <property type="evidence" value="ECO:0007669"/>
    <property type="project" value="InterPro"/>
</dbReference>
<dbReference type="InterPro" id="IPR050553">
    <property type="entry name" value="Thioredoxin_ResA/DsbE_sf"/>
</dbReference>
<feature type="domain" description="Thioredoxin" evidence="2">
    <location>
        <begin position="26"/>
        <end position="184"/>
    </location>
</feature>
<keyword evidence="4" id="KW-1185">Reference proteome</keyword>
<evidence type="ECO:0000259" key="2">
    <source>
        <dbReference type="PROSITE" id="PS51352"/>
    </source>
</evidence>
<dbReference type="CDD" id="cd02966">
    <property type="entry name" value="TlpA_like_family"/>
    <property type="match status" value="1"/>
</dbReference>
<accession>A0A5C6F9C6</accession>
<dbReference type="GO" id="GO:0016209">
    <property type="term" value="F:antioxidant activity"/>
    <property type="evidence" value="ECO:0007669"/>
    <property type="project" value="InterPro"/>
</dbReference>
<organism evidence="3 4">
    <name type="scientific">Rubripirellula tenax</name>
    <dbReference type="NCBI Taxonomy" id="2528015"/>
    <lineage>
        <taxon>Bacteria</taxon>
        <taxon>Pseudomonadati</taxon>
        <taxon>Planctomycetota</taxon>
        <taxon>Planctomycetia</taxon>
        <taxon>Pirellulales</taxon>
        <taxon>Pirellulaceae</taxon>
        <taxon>Rubripirellula</taxon>
    </lineage>
</organism>
<dbReference type="SUPFAM" id="SSF52833">
    <property type="entry name" value="Thioredoxin-like"/>
    <property type="match status" value="1"/>
</dbReference>
<dbReference type="PROSITE" id="PS51352">
    <property type="entry name" value="THIOREDOXIN_2"/>
    <property type="match status" value="1"/>
</dbReference>
<evidence type="ECO:0000313" key="4">
    <source>
        <dbReference type="Proteomes" id="UP000318288"/>
    </source>
</evidence>
<dbReference type="PROSITE" id="PS00194">
    <property type="entry name" value="THIOREDOXIN_1"/>
    <property type="match status" value="1"/>
</dbReference>
<dbReference type="InterPro" id="IPR036249">
    <property type="entry name" value="Thioredoxin-like_sf"/>
</dbReference>
<evidence type="ECO:0000313" key="3">
    <source>
        <dbReference type="EMBL" id="TWU57047.1"/>
    </source>
</evidence>
<reference evidence="3 4" key="1">
    <citation type="submission" date="2019-02" db="EMBL/GenBank/DDBJ databases">
        <title>Deep-cultivation of Planctomycetes and their phenomic and genomic characterization uncovers novel biology.</title>
        <authorList>
            <person name="Wiegand S."/>
            <person name="Jogler M."/>
            <person name="Boedeker C."/>
            <person name="Pinto D."/>
            <person name="Vollmers J."/>
            <person name="Rivas-Marin E."/>
            <person name="Kohn T."/>
            <person name="Peeters S.H."/>
            <person name="Heuer A."/>
            <person name="Rast P."/>
            <person name="Oberbeckmann S."/>
            <person name="Bunk B."/>
            <person name="Jeske O."/>
            <person name="Meyerdierks A."/>
            <person name="Storesund J.E."/>
            <person name="Kallscheuer N."/>
            <person name="Luecker S."/>
            <person name="Lage O.M."/>
            <person name="Pohl T."/>
            <person name="Merkel B.J."/>
            <person name="Hornburger P."/>
            <person name="Mueller R.-W."/>
            <person name="Bruemmer F."/>
            <person name="Labrenz M."/>
            <person name="Spormann A.M."/>
            <person name="Op Den Camp H."/>
            <person name="Overmann J."/>
            <person name="Amann R."/>
            <person name="Jetten M.S.M."/>
            <person name="Mascher T."/>
            <person name="Medema M.H."/>
            <person name="Devos D.P."/>
            <person name="Kaster A.-K."/>
            <person name="Ovreas L."/>
            <person name="Rohde M."/>
            <person name="Galperin M.Y."/>
            <person name="Jogler C."/>
        </authorList>
    </citation>
    <scope>NUCLEOTIDE SEQUENCE [LARGE SCALE GENOMIC DNA]</scope>
    <source>
        <strain evidence="3 4">Poly51</strain>
    </source>
</reference>
<proteinExistence type="predicted"/>
<dbReference type="InterPro" id="IPR013766">
    <property type="entry name" value="Thioredoxin_domain"/>
</dbReference>
<evidence type="ECO:0000256" key="1">
    <source>
        <dbReference type="ARBA" id="ARBA00023284"/>
    </source>
</evidence>
<dbReference type="AlphaFoldDB" id="A0A5C6F9C6"/>
<keyword evidence="1" id="KW-0676">Redox-active center</keyword>
<dbReference type="PANTHER" id="PTHR42852">
    <property type="entry name" value="THIOL:DISULFIDE INTERCHANGE PROTEIN DSBE"/>
    <property type="match status" value="1"/>
</dbReference>
<dbReference type="Gene3D" id="3.40.30.10">
    <property type="entry name" value="Glutaredoxin"/>
    <property type="match status" value="1"/>
</dbReference>
<protein>
    <submittedName>
        <fullName evidence="3">Thiol-disulfide oxidoreductase ResA</fullName>
    </submittedName>
</protein>
<name>A0A5C6F9C6_9BACT</name>
<sequence length="195" mass="20976">MAIAFLGTIFVTRLNRSTNSSATDHVAVGKELPQLDLVALDSGKAMNADEIAPEGTVRLLHFWGTWCPPCRMEYPHLAETATQLSANSNFRFVPVSCESGGGETMGGLAQKTREYFASENINSPALADPRGLTRQSAVDRLEQPSLYYPTSMLISPAGKIVGVWEGYTPDAVDEIAAAATQLLTGLQSREVTSPE</sequence>
<dbReference type="Proteomes" id="UP000318288">
    <property type="component" value="Unassembled WGS sequence"/>
</dbReference>
<dbReference type="Pfam" id="PF00578">
    <property type="entry name" value="AhpC-TSA"/>
    <property type="match status" value="1"/>
</dbReference>
<dbReference type="EMBL" id="SJPW01000003">
    <property type="protein sequence ID" value="TWU57047.1"/>
    <property type="molecule type" value="Genomic_DNA"/>
</dbReference>
<comment type="caution">
    <text evidence="3">The sequence shown here is derived from an EMBL/GenBank/DDBJ whole genome shotgun (WGS) entry which is preliminary data.</text>
</comment>